<accession>A0A845AHI3</accession>
<dbReference type="RefSeq" id="WP_160754004.1">
    <property type="nucleotide sequence ID" value="NZ_WTYA01000010.1"/>
</dbReference>
<keyword evidence="2" id="KW-1185">Reference proteome</keyword>
<dbReference type="AlphaFoldDB" id="A0A845AHI3"/>
<proteinExistence type="predicted"/>
<dbReference type="InterPro" id="IPR053842">
    <property type="entry name" value="NikA-like"/>
</dbReference>
<name>A0A845AHI3_9SPHN</name>
<dbReference type="OrthoDB" id="7376495at2"/>
<comment type="caution">
    <text evidence="1">The sequence shown here is derived from an EMBL/GenBank/DDBJ whole genome shotgun (WGS) entry which is preliminary data.</text>
</comment>
<evidence type="ECO:0000313" key="2">
    <source>
        <dbReference type="Proteomes" id="UP000439780"/>
    </source>
</evidence>
<organism evidence="1 2">
    <name type="scientific">Qipengyuania algicida</name>
    <dbReference type="NCBI Taxonomy" id="1836209"/>
    <lineage>
        <taxon>Bacteria</taxon>
        <taxon>Pseudomonadati</taxon>
        <taxon>Pseudomonadota</taxon>
        <taxon>Alphaproteobacteria</taxon>
        <taxon>Sphingomonadales</taxon>
        <taxon>Erythrobacteraceae</taxon>
        <taxon>Qipengyuania</taxon>
    </lineage>
</organism>
<sequence length="119" mass="13465">MSKIGRPKQDDANTRNKVLRVRLTEAERIEMIERSASAGYPTLSDFVRDCALRRALPARRLAGPEGVFSPADRKALVNLGNNLNQIARTKNSGRPNVMEDELTRAIEKLDELFDRYLPK</sequence>
<evidence type="ECO:0000313" key="1">
    <source>
        <dbReference type="EMBL" id="MXP29710.1"/>
    </source>
</evidence>
<dbReference type="Proteomes" id="UP000439780">
    <property type="component" value="Unassembled WGS sequence"/>
</dbReference>
<protein>
    <submittedName>
        <fullName evidence="1">Plasmid mobilization relaxosome protein MobC</fullName>
    </submittedName>
</protein>
<reference evidence="1 2" key="1">
    <citation type="submission" date="2019-12" db="EMBL/GenBank/DDBJ databases">
        <title>Genomic-based taxomic classification of the family Erythrobacteraceae.</title>
        <authorList>
            <person name="Xu L."/>
        </authorList>
    </citation>
    <scope>NUCLEOTIDE SEQUENCE [LARGE SCALE GENOMIC DNA]</scope>
    <source>
        <strain evidence="1 2">KEMB 9005-328</strain>
    </source>
</reference>
<dbReference type="EMBL" id="WTYA01000010">
    <property type="protein sequence ID" value="MXP29710.1"/>
    <property type="molecule type" value="Genomic_DNA"/>
</dbReference>
<gene>
    <name evidence="1" type="primary">mobC</name>
    <name evidence="1" type="ORF">GRI58_12915</name>
</gene>
<dbReference type="Pfam" id="PF21983">
    <property type="entry name" value="NikA-like"/>
    <property type="match status" value="1"/>
</dbReference>